<accession>A0A917M9N2</accession>
<keyword evidence="7" id="KW-1185">Reference proteome</keyword>
<keyword evidence="2" id="KW-0238">DNA-binding</keyword>
<feature type="region of interest" description="Disordered" evidence="4">
    <location>
        <begin position="137"/>
        <end position="165"/>
    </location>
</feature>
<proteinExistence type="predicted"/>
<reference evidence="6" key="1">
    <citation type="journal article" date="2014" name="Int. J. Syst. Evol. Microbiol.">
        <title>Complete genome sequence of Corynebacterium casei LMG S-19264T (=DSM 44701T), isolated from a smear-ripened cheese.</title>
        <authorList>
            <consortium name="US DOE Joint Genome Institute (JGI-PGF)"/>
            <person name="Walter F."/>
            <person name="Albersmeier A."/>
            <person name="Kalinowski J."/>
            <person name="Ruckert C."/>
        </authorList>
    </citation>
    <scope>NUCLEOTIDE SEQUENCE</scope>
    <source>
        <strain evidence="6">CGMCC 1.12997</strain>
    </source>
</reference>
<organism evidence="6 7">
    <name type="scientific">Edaphobacter dinghuensis</name>
    <dbReference type="NCBI Taxonomy" id="1560005"/>
    <lineage>
        <taxon>Bacteria</taxon>
        <taxon>Pseudomonadati</taxon>
        <taxon>Acidobacteriota</taxon>
        <taxon>Terriglobia</taxon>
        <taxon>Terriglobales</taxon>
        <taxon>Acidobacteriaceae</taxon>
        <taxon>Edaphobacter</taxon>
    </lineage>
</organism>
<comment type="caution">
    <text evidence="6">The sequence shown here is derived from an EMBL/GenBank/DDBJ whole genome shotgun (WGS) entry which is preliminary data.</text>
</comment>
<evidence type="ECO:0000256" key="2">
    <source>
        <dbReference type="ARBA" id="ARBA00023125"/>
    </source>
</evidence>
<evidence type="ECO:0000313" key="7">
    <source>
        <dbReference type="Proteomes" id="UP000647241"/>
    </source>
</evidence>
<keyword evidence="3" id="KW-0804">Transcription</keyword>
<dbReference type="EMBL" id="BMGT01000004">
    <property type="protein sequence ID" value="GGG86399.1"/>
    <property type="molecule type" value="Genomic_DNA"/>
</dbReference>
<dbReference type="AlphaFoldDB" id="A0A917M9N2"/>
<dbReference type="Gene3D" id="1.10.10.60">
    <property type="entry name" value="Homeodomain-like"/>
    <property type="match status" value="1"/>
</dbReference>
<sequence length="165" mass="19323">MPTPSQDSLSEPERKLIDLIRDTRANPEDKLHAILLERPEEFMQYLINDSHGAVKLRLYVVAAELGIGMKTLQRNFAKKYKKAMVDFHLEARLDFAKFLLRVMRGEKMSVIAKHIGYDREPEFTRFFEKLMHEPPAKWAEKEHRRADRKAAQLRADQENHPPSSL</sequence>
<dbReference type="PANTHER" id="PTHR43280:SF2">
    <property type="entry name" value="HTH-TYPE TRANSCRIPTIONAL REGULATOR EXSA"/>
    <property type="match status" value="1"/>
</dbReference>
<evidence type="ECO:0000256" key="1">
    <source>
        <dbReference type="ARBA" id="ARBA00023015"/>
    </source>
</evidence>
<gene>
    <name evidence="6" type="ORF">GCM10011585_32900</name>
</gene>
<dbReference type="PROSITE" id="PS01124">
    <property type="entry name" value="HTH_ARAC_FAMILY_2"/>
    <property type="match status" value="1"/>
</dbReference>
<dbReference type="SUPFAM" id="SSF46689">
    <property type="entry name" value="Homeodomain-like"/>
    <property type="match status" value="1"/>
</dbReference>
<dbReference type="InterPro" id="IPR018060">
    <property type="entry name" value="HTH_AraC"/>
</dbReference>
<feature type="domain" description="HTH araC/xylS-type" evidence="5">
    <location>
        <begin position="40"/>
        <end position="141"/>
    </location>
</feature>
<evidence type="ECO:0000259" key="5">
    <source>
        <dbReference type="PROSITE" id="PS01124"/>
    </source>
</evidence>
<feature type="compositionally biased region" description="Basic and acidic residues" evidence="4">
    <location>
        <begin position="137"/>
        <end position="159"/>
    </location>
</feature>
<dbReference type="GO" id="GO:0003700">
    <property type="term" value="F:DNA-binding transcription factor activity"/>
    <property type="evidence" value="ECO:0007669"/>
    <property type="project" value="InterPro"/>
</dbReference>
<dbReference type="Pfam" id="PF12833">
    <property type="entry name" value="HTH_18"/>
    <property type="match status" value="1"/>
</dbReference>
<dbReference type="SMART" id="SM00342">
    <property type="entry name" value="HTH_ARAC"/>
    <property type="match status" value="1"/>
</dbReference>
<evidence type="ECO:0000256" key="4">
    <source>
        <dbReference type="SAM" id="MobiDB-lite"/>
    </source>
</evidence>
<dbReference type="InterPro" id="IPR009057">
    <property type="entry name" value="Homeodomain-like_sf"/>
</dbReference>
<dbReference type="GO" id="GO:0043565">
    <property type="term" value="F:sequence-specific DNA binding"/>
    <property type="evidence" value="ECO:0007669"/>
    <property type="project" value="InterPro"/>
</dbReference>
<dbReference type="Proteomes" id="UP000647241">
    <property type="component" value="Unassembled WGS sequence"/>
</dbReference>
<evidence type="ECO:0000256" key="3">
    <source>
        <dbReference type="ARBA" id="ARBA00023163"/>
    </source>
</evidence>
<evidence type="ECO:0000313" key="6">
    <source>
        <dbReference type="EMBL" id="GGG86399.1"/>
    </source>
</evidence>
<reference evidence="6" key="2">
    <citation type="submission" date="2020-09" db="EMBL/GenBank/DDBJ databases">
        <authorList>
            <person name="Sun Q."/>
            <person name="Zhou Y."/>
        </authorList>
    </citation>
    <scope>NUCLEOTIDE SEQUENCE</scope>
    <source>
        <strain evidence="6">CGMCC 1.12997</strain>
    </source>
</reference>
<name>A0A917M9N2_9BACT</name>
<dbReference type="RefSeq" id="WP_188555336.1">
    <property type="nucleotide sequence ID" value="NZ_BMGT01000004.1"/>
</dbReference>
<protein>
    <recommendedName>
        <fullName evidence="5">HTH araC/xylS-type domain-containing protein</fullName>
    </recommendedName>
</protein>
<dbReference type="PANTHER" id="PTHR43280">
    <property type="entry name" value="ARAC-FAMILY TRANSCRIPTIONAL REGULATOR"/>
    <property type="match status" value="1"/>
</dbReference>
<keyword evidence="1" id="KW-0805">Transcription regulation</keyword>